<protein>
    <recommendedName>
        <fullName evidence="2">Thioredoxin domain-containing protein</fullName>
    </recommendedName>
</protein>
<accession>A0A7J6MHM3</accession>
<dbReference type="GO" id="GO:0030178">
    <property type="term" value="P:negative regulation of Wnt signaling pathway"/>
    <property type="evidence" value="ECO:0007669"/>
    <property type="project" value="TreeGrafter"/>
</dbReference>
<dbReference type="OrthoDB" id="446442at2759"/>
<feature type="compositionally biased region" description="Basic and acidic residues" evidence="1">
    <location>
        <begin position="359"/>
        <end position="378"/>
    </location>
</feature>
<organism evidence="3 5">
    <name type="scientific">Perkinsus olseni</name>
    <name type="common">Perkinsus atlanticus</name>
    <dbReference type="NCBI Taxonomy" id="32597"/>
    <lineage>
        <taxon>Eukaryota</taxon>
        <taxon>Sar</taxon>
        <taxon>Alveolata</taxon>
        <taxon>Perkinsozoa</taxon>
        <taxon>Perkinsea</taxon>
        <taxon>Perkinsida</taxon>
        <taxon>Perkinsidae</taxon>
        <taxon>Perkinsus</taxon>
    </lineage>
</organism>
<gene>
    <name evidence="4" type="ORF">FOL46_007935</name>
    <name evidence="3" type="ORF">FOZ61_006813</name>
</gene>
<dbReference type="SUPFAM" id="SSF52833">
    <property type="entry name" value="Thioredoxin-like"/>
    <property type="match status" value="1"/>
</dbReference>
<dbReference type="EMBL" id="JABANN010000006">
    <property type="protein sequence ID" value="KAF4676057.1"/>
    <property type="molecule type" value="Genomic_DNA"/>
</dbReference>
<dbReference type="PANTHER" id="PTHR46472:SF1">
    <property type="entry name" value="NUCLEOREDOXIN"/>
    <property type="match status" value="1"/>
</dbReference>
<dbReference type="EMBL" id="JABAHT010000004">
    <property type="protein sequence ID" value="KAF4670995.1"/>
    <property type="molecule type" value="Genomic_DNA"/>
</dbReference>
<evidence type="ECO:0000313" key="6">
    <source>
        <dbReference type="Proteomes" id="UP000572268"/>
    </source>
</evidence>
<feature type="domain" description="Thioredoxin" evidence="2">
    <location>
        <begin position="475"/>
        <end position="638"/>
    </location>
</feature>
<sequence length="638" mass="71086">MPSFWAVRKSSSPASPQHLRERLCEMPKNSHIYSPSNLRRLVRVPIAPDYDEACDALATHPEEQPEFGNRRKVRTEKVCFGTPTGHKNLRLDFLHSHNEDGSDGSTVTSSKLTKKSGLSSICEDVFLAAERPSKFLVIMTPYDLAAAVVTKMPVVLAHPIPEYIHGGGYQSLPDRHTRSGSLAARSSMPEVRIEKNDIVSTEGVRLPAGPTREHSDDTDLRSRLRRVEDGGERIRRKLLMSAGDAMAFKLGKRRLLEEPVQPSRGERCQPPRSEALAFGKSPCPLEASSRERGASPTQITRAIERCVDSLCSKRLDDYADLPSMPPQSRKAAVRLFDAISIDLECLRRQIRRELARLHTRGSAEDRAPGFRSSNRESRQLSSTRATKTAPPALTQFARSPPAPAISSPPTLSPTYHRRVFNHSEHPGCAAAVARRSVSADPMPSRSCRVAAEEDDSVLLPNCLTPQHCSSWFSRSCPMSALAGKTLLTQDGSEVKADDVLSSKEKIALYFSAHWCPPCRKFTPILKEFYEDVKEEDEDKLEIIFISSDKSEEEQVEYHKEEQGEWLRVPYGDVETRDALKKEFGVCAGIEKENLGIINNHKSGIPCLLVLDEDKKDVKIFDGVNDVKTMGPVAVDMKW</sequence>
<dbReference type="GO" id="GO:0004791">
    <property type="term" value="F:thioredoxin-disulfide reductase (NADPH) activity"/>
    <property type="evidence" value="ECO:0007669"/>
    <property type="project" value="TreeGrafter"/>
</dbReference>
<feature type="region of interest" description="Disordered" evidence="1">
    <location>
        <begin position="359"/>
        <end position="416"/>
    </location>
</feature>
<dbReference type="PROSITE" id="PS51352">
    <property type="entry name" value="THIOREDOXIN_2"/>
    <property type="match status" value="1"/>
</dbReference>
<comment type="caution">
    <text evidence="3">The sequence shown here is derived from an EMBL/GenBank/DDBJ whole genome shotgun (WGS) entry which is preliminary data.</text>
</comment>
<proteinExistence type="predicted"/>
<dbReference type="Pfam" id="PF13905">
    <property type="entry name" value="Thioredoxin_8"/>
    <property type="match status" value="1"/>
</dbReference>
<dbReference type="AlphaFoldDB" id="A0A7J6MHM3"/>
<dbReference type="InterPro" id="IPR013766">
    <property type="entry name" value="Thioredoxin_domain"/>
</dbReference>
<reference evidence="5 6" key="1">
    <citation type="submission" date="2020-04" db="EMBL/GenBank/DDBJ databases">
        <title>Perkinsus olseni comparative genomics.</title>
        <authorList>
            <person name="Bogema D.R."/>
        </authorList>
    </citation>
    <scope>NUCLEOTIDE SEQUENCE [LARGE SCALE GENOMIC DNA]</scope>
    <source>
        <strain evidence="3">ATCC PRA-179</strain>
        <strain evidence="4">ATCC PRA-31</strain>
    </source>
</reference>
<dbReference type="PANTHER" id="PTHR46472">
    <property type="entry name" value="NUCLEOREDOXIN"/>
    <property type="match status" value="1"/>
</dbReference>
<feature type="compositionally biased region" description="Low complexity" evidence="1">
    <location>
        <begin position="404"/>
        <end position="414"/>
    </location>
</feature>
<dbReference type="Proteomes" id="UP000570595">
    <property type="component" value="Unassembled WGS sequence"/>
</dbReference>
<dbReference type="Gene3D" id="3.40.30.10">
    <property type="entry name" value="Glutaredoxin"/>
    <property type="match status" value="1"/>
</dbReference>
<evidence type="ECO:0000313" key="3">
    <source>
        <dbReference type="EMBL" id="KAF4670995.1"/>
    </source>
</evidence>
<dbReference type="InterPro" id="IPR036249">
    <property type="entry name" value="Thioredoxin-like_sf"/>
</dbReference>
<evidence type="ECO:0000313" key="5">
    <source>
        <dbReference type="Proteomes" id="UP000570595"/>
    </source>
</evidence>
<dbReference type="InterPro" id="IPR012336">
    <property type="entry name" value="Thioredoxin-like_fold"/>
</dbReference>
<evidence type="ECO:0000256" key="1">
    <source>
        <dbReference type="SAM" id="MobiDB-lite"/>
    </source>
</evidence>
<dbReference type="GO" id="GO:0005634">
    <property type="term" value="C:nucleus"/>
    <property type="evidence" value="ECO:0007669"/>
    <property type="project" value="TreeGrafter"/>
</dbReference>
<evidence type="ECO:0000313" key="4">
    <source>
        <dbReference type="EMBL" id="KAF4676057.1"/>
    </source>
</evidence>
<name>A0A7J6MHM3_PEROL</name>
<dbReference type="Proteomes" id="UP000572268">
    <property type="component" value="Unassembled WGS sequence"/>
</dbReference>
<dbReference type="GO" id="GO:0031397">
    <property type="term" value="P:negative regulation of protein ubiquitination"/>
    <property type="evidence" value="ECO:0007669"/>
    <property type="project" value="TreeGrafter"/>
</dbReference>
<evidence type="ECO:0000259" key="2">
    <source>
        <dbReference type="PROSITE" id="PS51352"/>
    </source>
</evidence>